<accession>A0A0A7ELG2</accession>
<dbReference type="HOGENOM" id="CLU_562425_0_0_6"/>
<dbReference type="STRING" id="1348114.OM33_17630"/>
<sequence length="485" mass="52772">MTIGNNDVGNVGQTTTQTTTNVENTPATVSNNATNNRQVTDVTNQSETQAQQATSNDNRNAFQKMVDGFCEKFGEFWSKVETRFENSRLFHGLQGVREAAVTTKEMTQEATANTLGHDEQAIQVRVDRDMRLNRPADKLSAETSYTILNAYPGTSHHLNESFLLKELDNNTPLANVLTKQIAKEFATENLEFLKSIQQNFLIDADAPLSRQSQNLDFTLGNTLEVHSKFVSTNSDLQINIAGGARSVFSQDIQNYLEALKDLELATRAQTEDNPARIETAQIPANQLNKMTPIVQPEQLAQLEAVDVKRSETLEQSDPLFAQKQAVLDCKENLDISFRAAAKEATYLLNAANTSIVIQLQKNIEGTRFDPQANAAPAPTIAPTVAPTIAATVAPTLAPAGAPTAANDQITHSSTFSHSHMTLAHISKVADVIEPTNSLSVNDLSVPQNDDQLAISDETNGNVSNNPIGRTHTYGNTLTVPGMGEN</sequence>
<reference evidence="2 3" key="1">
    <citation type="submission" date="2014-11" db="EMBL/GenBank/DDBJ databases">
        <title>Complete Genome Sequence of Pseudoalteromonas sp. Strain OCN003 Isolated from Kaneohe Bay, Oahu, Hawaii.</title>
        <authorList>
            <person name="Beurmann S."/>
            <person name="Videau P."/>
            <person name="Ushijima B."/>
            <person name="Smith A.M."/>
            <person name="Aeby G.S."/>
            <person name="Callahan S.M."/>
            <person name="Belcaid M."/>
        </authorList>
    </citation>
    <scope>NUCLEOTIDE SEQUENCE [LARGE SCALE GENOMIC DNA]</scope>
    <source>
        <strain evidence="2 3">OCN003</strain>
    </source>
</reference>
<feature type="region of interest" description="Disordered" evidence="1">
    <location>
        <begin position="1"/>
        <end position="38"/>
    </location>
</feature>
<evidence type="ECO:0000313" key="3">
    <source>
        <dbReference type="Proteomes" id="UP000030341"/>
    </source>
</evidence>
<organism evidence="2 3">
    <name type="scientific">Pseudoalteromonas piratica</name>
    <dbReference type="NCBI Taxonomy" id="1348114"/>
    <lineage>
        <taxon>Bacteria</taxon>
        <taxon>Pseudomonadati</taxon>
        <taxon>Pseudomonadota</taxon>
        <taxon>Gammaproteobacteria</taxon>
        <taxon>Alteromonadales</taxon>
        <taxon>Pseudoalteromonadaceae</taxon>
        <taxon>Pseudoalteromonas</taxon>
    </lineage>
</organism>
<evidence type="ECO:0000256" key="1">
    <source>
        <dbReference type="SAM" id="MobiDB-lite"/>
    </source>
</evidence>
<protein>
    <submittedName>
        <fullName evidence="2">Uncharacterized protein</fullName>
    </submittedName>
</protein>
<dbReference type="eggNOG" id="ENOG5033Q1A">
    <property type="taxonomic scope" value="Bacteria"/>
</dbReference>
<gene>
    <name evidence="2" type="ORF">OM33_17630</name>
</gene>
<feature type="region of interest" description="Disordered" evidence="1">
    <location>
        <begin position="454"/>
        <end position="485"/>
    </location>
</feature>
<evidence type="ECO:0000313" key="2">
    <source>
        <dbReference type="EMBL" id="AIY66911.1"/>
    </source>
</evidence>
<dbReference type="AlphaFoldDB" id="A0A0A7ELG2"/>
<feature type="compositionally biased region" description="Low complexity" evidence="1">
    <location>
        <begin position="8"/>
        <end position="25"/>
    </location>
</feature>
<proteinExistence type="predicted"/>
<name>A0A0A7ELG2_9GAMM</name>
<keyword evidence="3" id="KW-1185">Reference proteome</keyword>
<dbReference type="EMBL" id="CP009889">
    <property type="protein sequence ID" value="AIY66911.1"/>
    <property type="molecule type" value="Genomic_DNA"/>
</dbReference>
<dbReference type="RefSeq" id="WP_040135533.1">
    <property type="nucleotide sequence ID" value="NZ_CP009889.1"/>
</dbReference>
<dbReference type="OrthoDB" id="9897545at2"/>
<feature type="compositionally biased region" description="Polar residues" evidence="1">
    <location>
        <begin position="454"/>
        <end position="478"/>
    </location>
</feature>
<feature type="compositionally biased region" description="Polar residues" evidence="1">
    <location>
        <begin position="26"/>
        <end position="38"/>
    </location>
</feature>
<dbReference type="KEGG" id="pseo:OM33_17630"/>
<dbReference type="Proteomes" id="UP000030341">
    <property type="component" value="Chromosome 2"/>
</dbReference>